<dbReference type="Gene3D" id="3.30.200.20">
    <property type="entry name" value="Phosphorylase Kinase, domain 1"/>
    <property type="match status" value="1"/>
</dbReference>
<dbReference type="AlphaFoldDB" id="A0A4D9EES6"/>
<proteinExistence type="predicted"/>
<evidence type="ECO:0000313" key="3">
    <source>
        <dbReference type="Proteomes" id="UP000297703"/>
    </source>
</evidence>
<keyword evidence="3" id="KW-1185">Reference proteome</keyword>
<dbReference type="EMBL" id="QXTE01000105">
    <property type="protein sequence ID" value="TFK06012.1"/>
    <property type="molecule type" value="Genomic_DNA"/>
</dbReference>
<reference evidence="2 3" key="1">
    <citation type="submission" date="2019-04" db="EMBL/GenBank/DDBJ databases">
        <title>Draft genome of the big-headed turtle Platysternon megacephalum.</title>
        <authorList>
            <person name="Gong S."/>
        </authorList>
    </citation>
    <scope>NUCLEOTIDE SEQUENCE [LARGE SCALE GENOMIC DNA]</scope>
    <source>
        <strain evidence="2">DO16091913</strain>
        <tissue evidence="2">Muscle</tissue>
    </source>
</reference>
<reference evidence="2 3" key="2">
    <citation type="submission" date="2019-04" db="EMBL/GenBank/DDBJ databases">
        <title>The genome sequence of big-headed turtle.</title>
        <authorList>
            <person name="Gong S."/>
        </authorList>
    </citation>
    <scope>NUCLEOTIDE SEQUENCE [LARGE SCALE GENOMIC DNA]</scope>
    <source>
        <strain evidence="2">DO16091913</strain>
        <tissue evidence="2">Muscle</tissue>
    </source>
</reference>
<comment type="caution">
    <text evidence="2">The sequence shown here is derived from an EMBL/GenBank/DDBJ whole genome shotgun (WGS) entry which is preliminary data.</text>
</comment>
<accession>A0A4D9EES6</accession>
<feature type="compositionally biased region" description="Polar residues" evidence="1">
    <location>
        <begin position="129"/>
        <end position="138"/>
    </location>
</feature>
<feature type="region of interest" description="Disordered" evidence="1">
    <location>
        <begin position="115"/>
        <end position="138"/>
    </location>
</feature>
<name>A0A4D9EES6_9SAUR</name>
<evidence type="ECO:0000256" key="1">
    <source>
        <dbReference type="SAM" id="MobiDB-lite"/>
    </source>
</evidence>
<organism evidence="2 3">
    <name type="scientific">Platysternon megacephalum</name>
    <name type="common">big-headed turtle</name>
    <dbReference type="NCBI Taxonomy" id="55544"/>
    <lineage>
        <taxon>Eukaryota</taxon>
        <taxon>Metazoa</taxon>
        <taxon>Chordata</taxon>
        <taxon>Craniata</taxon>
        <taxon>Vertebrata</taxon>
        <taxon>Euteleostomi</taxon>
        <taxon>Archelosauria</taxon>
        <taxon>Testudinata</taxon>
        <taxon>Testudines</taxon>
        <taxon>Cryptodira</taxon>
        <taxon>Durocryptodira</taxon>
        <taxon>Testudinoidea</taxon>
        <taxon>Platysternidae</taxon>
        <taxon>Platysternon</taxon>
    </lineage>
</organism>
<dbReference type="OrthoDB" id="63267at2759"/>
<dbReference type="STRING" id="55544.A0A4D9EES6"/>
<protein>
    <submittedName>
        <fullName evidence="2">Dysbindin</fullName>
    </submittedName>
</protein>
<dbReference type="Proteomes" id="UP000297703">
    <property type="component" value="Unassembled WGS sequence"/>
</dbReference>
<sequence>MFKRRRQKYWCKGKAKKPHSFCELPCRTSTCLLGPEEVEPTRLVPIAELLAEFLRQRTSLWTDFMPMPRPETPSTALGKTKDLIKHGCERIEQTIKASGSRLCFYAERVAFLMDRSKNPDNSPQPPTPTDNINLGPSANPNAKPTDFDFLKVIGKGSFGKVSGCSLGSIIFLKASLHGLLFPLAELVSTSSGVGFMYPSLSSPSPVLKRAWEQRGMEEGEWYLTTPKVVGGRV</sequence>
<gene>
    <name evidence="2" type="ORF">DR999_PMT11353</name>
</gene>
<evidence type="ECO:0000313" key="2">
    <source>
        <dbReference type="EMBL" id="TFK06012.1"/>
    </source>
</evidence>